<evidence type="ECO:0000256" key="1">
    <source>
        <dbReference type="SAM" id="Phobius"/>
    </source>
</evidence>
<keyword evidence="1" id="KW-1133">Transmembrane helix</keyword>
<dbReference type="Proteomes" id="UP000529637">
    <property type="component" value="Unassembled WGS sequence"/>
</dbReference>
<keyword evidence="3" id="KW-1185">Reference proteome</keyword>
<proteinExistence type="predicted"/>
<sequence>MDFAQHQNDLRAQRRANRVLSAIVAALSMTVLLCLIVIVSIVGSDRTVIVPPNIDRTFWVTKEKASREYLEEMASYVAWLVLDVTPSTVDWKKNVLLNWVAPDQHAAMKTKMDLEAERLRGNNATTFFLVQQLAADEAKQSVVVTGRLRRQINGADVTEPETRSYLAQFQYAGGRVHIQSFKEIPYAQPGQQTRVGAADPNGAPAR</sequence>
<dbReference type="RefSeq" id="WP_176071414.1">
    <property type="nucleotide sequence ID" value="NZ_JABWMJ010000014.1"/>
</dbReference>
<evidence type="ECO:0000313" key="2">
    <source>
        <dbReference type="EMBL" id="NUZ08551.1"/>
    </source>
</evidence>
<comment type="caution">
    <text evidence="2">The sequence shown here is derived from an EMBL/GenBank/DDBJ whole genome shotgun (WGS) entry which is preliminary data.</text>
</comment>
<dbReference type="InterPro" id="IPR007973">
    <property type="entry name" value="Pilus_assembly_TraE"/>
</dbReference>
<dbReference type="NCBIfam" id="TIGR02761">
    <property type="entry name" value="TraE_TIGR"/>
    <property type="match status" value="1"/>
</dbReference>
<protein>
    <submittedName>
        <fullName evidence="2">Type IV conjugative transfer system protein TraE</fullName>
    </submittedName>
</protein>
<evidence type="ECO:0000313" key="3">
    <source>
        <dbReference type="Proteomes" id="UP000529637"/>
    </source>
</evidence>
<gene>
    <name evidence="2" type="primary">traE</name>
    <name evidence="2" type="ORF">HQN59_22640</name>
</gene>
<organism evidence="2 3">
    <name type="scientific">Piscinibacter koreensis</name>
    <dbReference type="NCBI Taxonomy" id="2742824"/>
    <lineage>
        <taxon>Bacteria</taxon>
        <taxon>Pseudomonadati</taxon>
        <taxon>Pseudomonadota</taxon>
        <taxon>Betaproteobacteria</taxon>
        <taxon>Burkholderiales</taxon>
        <taxon>Sphaerotilaceae</taxon>
        <taxon>Piscinibacter</taxon>
    </lineage>
</organism>
<reference evidence="2 3" key="1">
    <citation type="submission" date="2020-06" db="EMBL/GenBank/DDBJ databases">
        <title>Schlegella sp. ID0723 isolated from air conditioner.</title>
        <authorList>
            <person name="Kim D.Y."/>
            <person name="Kim D.-U."/>
        </authorList>
    </citation>
    <scope>NUCLEOTIDE SEQUENCE [LARGE SCALE GENOMIC DNA]</scope>
    <source>
        <strain evidence="2 3">ID0723</strain>
    </source>
</reference>
<name>A0A7Y6NSJ7_9BURK</name>
<feature type="transmembrane region" description="Helical" evidence="1">
    <location>
        <begin position="20"/>
        <end position="43"/>
    </location>
</feature>
<keyword evidence="1" id="KW-0472">Membrane</keyword>
<accession>A0A7Y6NSJ7</accession>
<dbReference type="EMBL" id="JABWMJ010000014">
    <property type="protein sequence ID" value="NUZ08551.1"/>
    <property type="molecule type" value="Genomic_DNA"/>
</dbReference>
<keyword evidence="1" id="KW-0812">Transmembrane</keyword>
<dbReference type="Pfam" id="PF05309">
    <property type="entry name" value="TraE"/>
    <property type="match status" value="1"/>
</dbReference>
<dbReference type="AlphaFoldDB" id="A0A7Y6NSJ7"/>